<evidence type="ECO:0000313" key="2">
    <source>
        <dbReference type="Proteomes" id="UP001396898"/>
    </source>
</evidence>
<dbReference type="EMBL" id="JAQQWI010000018">
    <property type="protein sequence ID" value="KAK8001233.1"/>
    <property type="molecule type" value="Genomic_DNA"/>
</dbReference>
<sequence length="200" mass="23024">MAASTSASPIIHPRDAKYLRDRGRLLGPDENGFLRIHKRPLDEAFGLHFDDSEYFDPTTAFDMIPASLVSRATLVFIGFSEPTAELLWARWLLHDHQQHPLVQPGDDDTFYFNSFLVFALGAISSSTVFSYPSTVYRVANPNDSEEHWRQTLNWYGLRTVFIEAVLDPNYGERPASDILVMRVLHRRYEHLVKLRNFSHS</sequence>
<organism evidence="1 2">
    <name type="scientific">Apiospora marii</name>
    <dbReference type="NCBI Taxonomy" id="335849"/>
    <lineage>
        <taxon>Eukaryota</taxon>
        <taxon>Fungi</taxon>
        <taxon>Dikarya</taxon>
        <taxon>Ascomycota</taxon>
        <taxon>Pezizomycotina</taxon>
        <taxon>Sordariomycetes</taxon>
        <taxon>Xylariomycetidae</taxon>
        <taxon>Amphisphaeriales</taxon>
        <taxon>Apiosporaceae</taxon>
        <taxon>Apiospora</taxon>
    </lineage>
</organism>
<proteinExistence type="predicted"/>
<gene>
    <name evidence="1" type="ORF">PG991_013455</name>
</gene>
<evidence type="ECO:0000313" key="1">
    <source>
        <dbReference type="EMBL" id="KAK8001233.1"/>
    </source>
</evidence>
<reference evidence="1 2" key="1">
    <citation type="submission" date="2023-01" db="EMBL/GenBank/DDBJ databases">
        <title>Analysis of 21 Apiospora genomes using comparative genomics revels a genus with tremendous synthesis potential of carbohydrate active enzymes and secondary metabolites.</title>
        <authorList>
            <person name="Sorensen T."/>
        </authorList>
    </citation>
    <scope>NUCLEOTIDE SEQUENCE [LARGE SCALE GENOMIC DNA]</scope>
    <source>
        <strain evidence="1 2">CBS 20057</strain>
    </source>
</reference>
<comment type="caution">
    <text evidence="1">The sequence shown here is derived from an EMBL/GenBank/DDBJ whole genome shotgun (WGS) entry which is preliminary data.</text>
</comment>
<name>A0ABR1R6D7_9PEZI</name>
<keyword evidence="2" id="KW-1185">Reference proteome</keyword>
<protein>
    <submittedName>
        <fullName evidence="1">Uncharacterized protein</fullName>
    </submittedName>
</protein>
<accession>A0ABR1R6D7</accession>
<dbReference type="Proteomes" id="UP001396898">
    <property type="component" value="Unassembled WGS sequence"/>
</dbReference>